<comment type="caution">
    <text evidence="1">The sequence shown here is derived from an EMBL/GenBank/DDBJ whole genome shotgun (WGS) entry which is preliminary data.</text>
</comment>
<protein>
    <submittedName>
        <fullName evidence="1">Uncharacterized protein</fullName>
    </submittedName>
</protein>
<name>A0A9P0JRK0_ACAOB</name>
<proteinExistence type="predicted"/>
<dbReference type="AlphaFoldDB" id="A0A9P0JRK0"/>
<dbReference type="OrthoDB" id="20273at2759"/>
<accession>A0A9P0JRK0</accession>
<dbReference type="Proteomes" id="UP001152888">
    <property type="component" value="Unassembled WGS sequence"/>
</dbReference>
<sequence>MTQKSSALRNLFVTVGTTKFPKLIHSFTKKEVLDTLISLGITFVQLQTGKDFTGPKLDPDMEQLCSIRAEFGSTIVERNWEE</sequence>
<dbReference type="EMBL" id="CAKOFQ010006678">
    <property type="protein sequence ID" value="CAH1958632.1"/>
    <property type="molecule type" value="Genomic_DNA"/>
</dbReference>
<keyword evidence="2" id="KW-1185">Reference proteome</keyword>
<evidence type="ECO:0000313" key="1">
    <source>
        <dbReference type="EMBL" id="CAH1958632.1"/>
    </source>
</evidence>
<dbReference type="Gene3D" id="3.40.50.2000">
    <property type="entry name" value="Glycogen Phosphorylase B"/>
    <property type="match status" value="1"/>
</dbReference>
<gene>
    <name evidence="1" type="ORF">ACAOBT_LOCUS2745</name>
</gene>
<reference evidence="1" key="1">
    <citation type="submission" date="2022-03" db="EMBL/GenBank/DDBJ databases">
        <authorList>
            <person name="Sayadi A."/>
        </authorList>
    </citation>
    <scope>NUCLEOTIDE SEQUENCE</scope>
</reference>
<organism evidence="1 2">
    <name type="scientific">Acanthoscelides obtectus</name>
    <name type="common">Bean weevil</name>
    <name type="synonym">Bruchus obtectus</name>
    <dbReference type="NCBI Taxonomy" id="200917"/>
    <lineage>
        <taxon>Eukaryota</taxon>
        <taxon>Metazoa</taxon>
        <taxon>Ecdysozoa</taxon>
        <taxon>Arthropoda</taxon>
        <taxon>Hexapoda</taxon>
        <taxon>Insecta</taxon>
        <taxon>Pterygota</taxon>
        <taxon>Neoptera</taxon>
        <taxon>Endopterygota</taxon>
        <taxon>Coleoptera</taxon>
        <taxon>Polyphaga</taxon>
        <taxon>Cucujiformia</taxon>
        <taxon>Chrysomeloidea</taxon>
        <taxon>Chrysomelidae</taxon>
        <taxon>Bruchinae</taxon>
        <taxon>Bruchini</taxon>
        <taxon>Acanthoscelides</taxon>
    </lineage>
</organism>
<evidence type="ECO:0000313" key="2">
    <source>
        <dbReference type="Proteomes" id="UP001152888"/>
    </source>
</evidence>